<dbReference type="EMBL" id="JACEFO010001965">
    <property type="protein sequence ID" value="KAF8691466.1"/>
    <property type="molecule type" value="Genomic_DNA"/>
</dbReference>
<feature type="domain" description="At1g61320/AtMIF1 LRR" evidence="1">
    <location>
        <begin position="45"/>
        <end position="427"/>
    </location>
</feature>
<evidence type="ECO:0000313" key="2">
    <source>
        <dbReference type="EMBL" id="KAF8691466.1"/>
    </source>
</evidence>
<accession>A0A835B7U6</accession>
<name>A0A835B7U6_9POAL</name>
<gene>
    <name evidence="2" type="ORF">HU200_040610</name>
</gene>
<organism evidence="2 3">
    <name type="scientific">Digitaria exilis</name>
    <dbReference type="NCBI Taxonomy" id="1010633"/>
    <lineage>
        <taxon>Eukaryota</taxon>
        <taxon>Viridiplantae</taxon>
        <taxon>Streptophyta</taxon>
        <taxon>Embryophyta</taxon>
        <taxon>Tracheophyta</taxon>
        <taxon>Spermatophyta</taxon>
        <taxon>Magnoliopsida</taxon>
        <taxon>Liliopsida</taxon>
        <taxon>Poales</taxon>
        <taxon>Poaceae</taxon>
        <taxon>PACMAD clade</taxon>
        <taxon>Panicoideae</taxon>
        <taxon>Panicodae</taxon>
        <taxon>Paniceae</taxon>
        <taxon>Anthephorinae</taxon>
        <taxon>Digitaria</taxon>
    </lineage>
</organism>
<protein>
    <recommendedName>
        <fullName evidence="1">At1g61320/AtMIF1 LRR domain-containing protein</fullName>
    </recommendedName>
</protein>
<dbReference type="InterPro" id="IPR055357">
    <property type="entry name" value="LRR_At1g61320_AtMIF1"/>
</dbReference>
<dbReference type="Proteomes" id="UP000636709">
    <property type="component" value="Unassembled WGS sequence"/>
</dbReference>
<dbReference type="Gene3D" id="3.80.10.10">
    <property type="entry name" value="Ribonuclease Inhibitor"/>
    <property type="match status" value="1"/>
</dbReference>
<evidence type="ECO:0000313" key="3">
    <source>
        <dbReference type="Proteomes" id="UP000636709"/>
    </source>
</evidence>
<dbReference type="AlphaFoldDB" id="A0A835B7U6"/>
<dbReference type="Pfam" id="PF23622">
    <property type="entry name" value="LRR_At1g61320_AtMIF1"/>
    <property type="match status" value="1"/>
</dbReference>
<dbReference type="SUPFAM" id="SSF52058">
    <property type="entry name" value="L domain-like"/>
    <property type="match status" value="1"/>
</dbReference>
<comment type="caution">
    <text evidence="2">The sequence shown here is derived from an EMBL/GenBank/DDBJ whole genome shotgun (WGS) entry which is preliminary data.</text>
</comment>
<dbReference type="InterPro" id="IPR032675">
    <property type="entry name" value="LRR_dom_sf"/>
</dbReference>
<dbReference type="PANTHER" id="PTHR34145">
    <property type="entry name" value="OS02G0105600 PROTEIN"/>
    <property type="match status" value="1"/>
</dbReference>
<evidence type="ECO:0000259" key="1">
    <source>
        <dbReference type="Pfam" id="PF23622"/>
    </source>
</evidence>
<keyword evidence="3" id="KW-1185">Reference proteome</keyword>
<reference evidence="2" key="1">
    <citation type="submission" date="2020-07" db="EMBL/GenBank/DDBJ databases">
        <title>Genome sequence and genetic diversity analysis of an under-domesticated orphan crop, white fonio (Digitaria exilis).</title>
        <authorList>
            <person name="Bennetzen J.L."/>
            <person name="Chen S."/>
            <person name="Ma X."/>
            <person name="Wang X."/>
            <person name="Yssel A.E.J."/>
            <person name="Chaluvadi S.R."/>
            <person name="Johnson M."/>
            <person name="Gangashetty P."/>
            <person name="Hamidou F."/>
            <person name="Sanogo M.D."/>
            <person name="Zwaenepoel A."/>
            <person name="Wallace J."/>
            <person name="Van De Peer Y."/>
            <person name="Van Deynze A."/>
        </authorList>
    </citation>
    <scope>NUCLEOTIDE SEQUENCE</scope>
    <source>
        <tissue evidence="2">Leaves</tissue>
    </source>
</reference>
<dbReference type="InterPro" id="IPR053772">
    <property type="entry name" value="At1g61320/At1g61330-like"/>
</dbReference>
<dbReference type="OrthoDB" id="651151at2759"/>
<proteinExistence type="predicted"/>
<dbReference type="PANTHER" id="PTHR34145:SF8">
    <property type="entry name" value="OS05G0538250 PROTEIN"/>
    <property type="match status" value="1"/>
</dbReference>
<sequence>MPMEDSARAACVSRTFLRSWRHYPYLILSKKTLGLKPNACEIDLILKKHSGTGIKTLKLDVFECRDLNACYLNDWLQIAITPTIESLTLQFPSELLFGVNGNLIRYLHLNYCTFRPTVGTGCLISLTKLHLDHVRITGEELGRLLSISLALMQLELKYCNEITCLKIPCMLEQLSCLTVSACSMLQMIESQAPNLTTLHLDGDNLVQLSLGQFLQVKNLVMDCSDEINFLNYSVTKLPYMVPNLETLTLFSYDEMVNTSTVAAKFHHLKYLKIYLDGGPGYDFCSLGSFLDASPVLETFILSGMQTDMEFDPVFWDASNMRQMPEHKYESLKAVMIFGFCSDKSMVELTCHILENATSLESITLDTVNDNDDKDSLGRCSVAPARGKCCDLSDDMILEANKGLIAIKKYIAAKVPSTSELHVRGPCSQCRTLEPYV</sequence>